<reference evidence="1 2" key="1">
    <citation type="submission" date="2015-10" db="EMBL/GenBank/DDBJ databases">
        <title>Draft Genome of Actinomyces odontolyticus subsp. actinosynbacter strain XH001.</title>
        <authorList>
            <person name="Mclean J.S."/>
            <person name="He X."/>
        </authorList>
    </citation>
    <scope>NUCLEOTIDE SEQUENCE [LARGE SCALE GENOMIC DNA]</scope>
    <source>
        <strain evidence="1 2">XH001</strain>
    </source>
</reference>
<evidence type="ECO:0000313" key="1">
    <source>
        <dbReference type="EMBL" id="KSW13265.1"/>
    </source>
</evidence>
<dbReference type="InterPro" id="IPR023214">
    <property type="entry name" value="HAD_sf"/>
</dbReference>
<dbReference type="InterPro" id="IPR036412">
    <property type="entry name" value="HAD-like_sf"/>
</dbReference>
<dbReference type="NCBIfam" id="TIGR01509">
    <property type="entry name" value="HAD-SF-IA-v3"/>
    <property type="match status" value="1"/>
</dbReference>
<dbReference type="Proteomes" id="UP000054686">
    <property type="component" value="Unassembled WGS sequence"/>
</dbReference>
<dbReference type="RefSeq" id="WP_060566051.1">
    <property type="nucleotide sequence ID" value="NZ_CP040006.1"/>
</dbReference>
<dbReference type="AlphaFoldDB" id="A0A0V8RYY7"/>
<gene>
    <name evidence="1" type="ORF">APY09_02600</name>
</gene>
<protein>
    <submittedName>
        <fullName evidence="1">Haloacid dehalogenase</fullName>
    </submittedName>
</protein>
<dbReference type="Pfam" id="PF00702">
    <property type="entry name" value="Hydrolase"/>
    <property type="match status" value="1"/>
</dbReference>
<dbReference type="EMBL" id="LLVT01000001">
    <property type="protein sequence ID" value="KSW13265.1"/>
    <property type="molecule type" value="Genomic_DNA"/>
</dbReference>
<dbReference type="PRINTS" id="PR00413">
    <property type="entry name" value="HADHALOGNASE"/>
</dbReference>
<dbReference type="CDD" id="cd02603">
    <property type="entry name" value="HAD_sEH-N_like"/>
    <property type="match status" value="1"/>
</dbReference>
<dbReference type="InterPro" id="IPR006439">
    <property type="entry name" value="HAD-SF_hydro_IA"/>
</dbReference>
<organism evidence="1 2">
    <name type="scientific">Schaalia odontolytica</name>
    <dbReference type="NCBI Taxonomy" id="1660"/>
    <lineage>
        <taxon>Bacteria</taxon>
        <taxon>Bacillati</taxon>
        <taxon>Actinomycetota</taxon>
        <taxon>Actinomycetes</taxon>
        <taxon>Actinomycetales</taxon>
        <taxon>Actinomycetaceae</taxon>
        <taxon>Schaalia</taxon>
    </lineage>
</organism>
<dbReference type="PANTHER" id="PTHR43611:SF3">
    <property type="entry name" value="FLAVIN MONONUCLEOTIDE HYDROLASE 1, CHLOROPLATIC"/>
    <property type="match status" value="1"/>
</dbReference>
<dbReference type="SFLD" id="SFLDS00003">
    <property type="entry name" value="Haloacid_Dehalogenase"/>
    <property type="match status" value="1"/>
</dbReference>
<dbReference type="PANTHER" id="PTHR43611">
    <property type="entry name" value="ALPHA-D-GLUCOSE 1-PHOSPHATE PHOSPHATASE"/>
    <property type="match status" value="1"/>
</dbReference>
<name>A0A0V8RYY7_9ACTO</name>
<comment type="caution">
    <text evidence="1">The sequence shown here is derived from an EMBL/GenBank/DDBJ whole genome shotgun (WGS) entry which is preliminary data.</text>
</comment>
<dbReference type="SFLD" id="SFLDG01129">
    <property type="entry name" value="C1.5:_HAD__Beta-PGM__Phosphata"/>
    <property type="match status" value="1"/>
</dbReference>
<accession>A0A0V8RYY7</accession>
<sequence>MNAQGSSRTVLFDVGGVLVDAHPDPHAIAELFGDGSRGLTTLVDQAMWTHRGEYDAGMSDREFWDRIAGDCGQPEPSSALLKELVALDASRMATANEEALDLVRRLRRQAVRLGILSNAPYPIAKAIRRSEWGSLFDFFAFSCDYGICKPSRGIYRDVLVRLDVPHEDVVFIDDRRENVRAAELLGVQGIVWQGVEDAETRLKELGVLF</sequence>
<dbReference type="Gene3D" id="3.40.50.1000">
    <property type="entry name" value="HAD superfamily/HAD-like"/>
    <property type="match status" value="1"/>
</dbReference>
<dbReference type="SUPFAM" id="SSF56784">
    <property type="entry name" value="HAD-like"/>
    <property type="match status" value="1"/>
</dbReference>
<dbReference type="OrthoDB" id="9797415at2"/>
<evidence type="ECO:0000313" key="2">
    <source>
        <dbReference type="Proteomes" id="UP000054686"/>
    </source>
</evidence>
<proteinExistence type="predicted"/>